<dbReference type="InterPro" id="IPR015422">
    <property type="entry name" value="PyrdxlP-dep_Trfase_small"/>
</dbReference>
<protein>
    <submittedName>
        <fullName evidence="4">Cysteine desulfurase</fullName>
    </submittedName>
</protein>
<accession>A0A059Y7N2</accession>
<organism evidence="4 5">
    <name type="scientific">Mycoplasmopsis bovis CQ-W70</name>
    <dbReference type="NCBI Taxonomy" id="1316930"/>
    <lineage>
        <taxon>Bacteria</taxon>
        <taxon>Bacillati</taxon>
        <taxon>Mycoplasmatota</taxon>
        <taxon>Mycoplasmoidales</taxon>
        <taxon>Metamycoplasmataceae</taxon>
        <taxon>Mycoplasmopsis</taxon>
    </lineage>
</organism>
<dbReference type="InterPro" id="IPR015424">
    <property type="entry name" value="PyrdxlP-dep_Trfase"/>
</dbReference>
<evidence type="ECO:0000256" key="1">
    <source>
        <dbReference type="ARBA" id="ARBA00001933"/>
    </source>
</evidence>
<dbReference type="Pfam" id="PF00266">
    <property type="entry name" value="Aminotran_5"/>
    <property type="match status" value="1"/>
</dbReference>
<gene>
    <name evidence="4" type="ORF">K668_00370</name>
</gene>
<evidence type="ECO:0000313" key="5">
    <source>
        <dbReference type="Proteomes" id="UP000027182"/>
    </source>
</evidence>
<dbReference type="SUPFAM" id="SSF53383">
    <property type="entry name" value="PLP-dependent transferases"/>
    <property type="match status" value="1"/>
</dbReference>
<comment type="cofactor">
    <cofactor evidence="1">
        <name>pyridoxal 5'-phosphate</name>
        <dbReference type="ChEBI" id="CHEBI:597326"/>
    </cofactor>
</comment>
<dbReference type="Gene3D" id="3.90.1150.10">
    <property type="entry name" value="Aspartate Aminotransferase, domain 1"/>
    <property type="match status" value="1"/>
</dbReference>
<dbReference type="InterPro" id="IPR000192">
    <property type="entry name" value="Aminotrans_V_dom"/>
</dbReference>
<dbReference type="AlphaFoldDB" id="A0A059Y7N2"/>
<proteinExistence type="predicted"/>
<dbReference type="PANTHER" id="PTHR43586:SF8">
    <property type="entry name" value="CYSTEINE DESULFURASE 1, CHLOROPLASTIC"/>
    <property type="match status" value="1"/>
</dbReference>
<dbReference type="Proteomes" id="UP000027182">
    <property type="component" value="Chromosome"/>
</dbReference>
<evidence type="ECO:0000313" key="4">
    <source>
        <dbReference type="EMBL" id="AIA33666.1"/>
    </source>
</evidence>
<dbReference type="EMBL" id="CP005933">
    <property type="protein sequence ID" value="AIA33666.1"/>
    <property type="molecule type" value="Genomic_DNA"/>
</dbReference>
<name>A0A059Y7N2_MYCBV</name>
<feature type="domain" description="Aminotransferase class V" evidence="3">
    <location>
        <begin position="16"/>
        <end position="373"/>
    </location>
</feature>
<dbReference type="HOGENOM" id="CLU_003433_2_5_14"/>
<dbReference type="Gene3D" id="3.40.640.10">
    <property type="entry name" value="Type I PLP-dependent aspartate aminotransferase-like (Major domain)"/>
    <property type="match status" value="1"/>
</dbReference>
<reference evidence="4 5" key="1">
    <citation type="submission" date="2013-04" db="EMBL/GenBank/DDBJ databases">
        <authorList>
            <person name="Lin L."/>
            <person name="Zeng Z."/>
            <person name="Xie J."/>
            <person name="Luo L."/>
            <person name="Yang Z."/>
            <person name="Liang W."/>
            <person name="Lin H."/>
            <person name="Dong C."/>
            <person name="Sun Y."/>
        </authorList>
    </citation>
    <scope>NUCLEOTIDE SEQUENCE [LARGE SCALE GENOMIC DNA]</scope>
    <source>
        <strain evidence="4 5">CQ-W70</strain>
    </source>
</reference>
<evidence type="ECO:0000259" key="3">
    <source>
        <dbReference type="Pfam" id="PF00266"/>
    </source>
</evidence>
<dbReference type="PATRIC" id="fig|1316930.3.peg.77"/>
<dbReference type="PANTHER" id="PTHR43586">
    <property type="entry name" value="CYSTEINE DESULFURASE"/>
    <property type="match status" value="1"/>
</dbReference>
<dbReference type="KEGG" id="mbq:K668_00370"/>
<dbReference type="RefSeq" id="WP_013954537.1">
    <property type="nucleotide sequence ID" value="NZ_CP005933.1"/>
</dbReference>
<sequence>MAKSIRSFFPLASKIVYLDSAALSLKPKFASKESDNFYNLYSVSTRTNNSPLGIYTYKVMNEVREKIATLTDSESDEVIFTSGTTDSLNKFAQMYSKILKQGDEIILHGYNHSSNLIPWLVIAKEKNLPVKIIDDANLEKHIGKKTKVVAFSQLTNNFQTKVNIDKVYKRCQEVGAILVNDAAQAIVYEKVSLKNCDVIAFSANKFYGPTGLGALIVKKSILDNLQPVTFGGGTVNLISKDKSFIIKNSIEKFEPGTPNFSAIFMFNKSIDFFNQFVGYDKSKKILNELSNYAYDQLLTVPNIEIYSKRDDHIILFNIKGVNSQDVAHFLGTNNIYVRSGIFCAHYLKNFYCNDSFVRVSLGIYNNKSDINKLVETLKKGGDFIVL</sequence>
<evidence type="ECO:0000256" key="2">
    <source>
        <dbReference type="ARBA" id="ARBA00022898"/>
    </source>
</evidence>
<keyword evidence="2" id="KW-0663">Pyridoxal phosphate</keyword>
<dbReference type="InterPro" id="IPR015421">
    <property type="entry name" value="PyrdxlP-dep_Trfase_major"/>
</dbReference>